<evidence type="ECO:0000256" key="2">
    <source>
        <dbReference type="ARBA" id="ARBA00022747"/>
    </source>
</evidence>
<dbReference type="PANTHER" id="PTHR30408:SF12">
    <property type="entry name" value="TYPE I RESTRICTION ENZYME MJAVIII SPECIFICITY SUBUNIT"/>
    <property type="match status" value="1"/>
</dbReference>
<dbReference type="Pfam" id="PF01420">
    <property type="entry name" value="Methylase_S"/>
    <property type="match status" value="2"/>
</dbReference>
<keyword evidence="5" id="KW-0255">Endonuclease</keyword>
<dbReference type="GO" id="GO:0016787">
    <property type="term" value="F:hydrolase activity"/>
    <property type="evidence" value="ECO:0007669"/>
    <property type="project" value="UniProtKB-KW"/>
</dbReference>
<proteinExistence type="inferred from homology"/>
<keyword evidence="5" id="KW-0540">Nuclease</keyword>
<organism evidence="5 6">
    <name type="scientific">Vibrio paucivorans</name>
    <dbReference type="NCBI Taxonomy" id="2829489"/>
    <lineage>
        <taxon>Bacteria</taxon>
        <taxon>Pseudomonadati</taxon>
        <taxon>Pseudomonadota</taxon>
        <taxon>Gammaproteobacteria</taxon>
        <taxon>Vibrionales</taxon>
        <taxon>Vibrionaceae</taxon>
        <taxon>Vibrio</taxon>
    </lineage>
</organism>
<keyword evidence="3" id="KW-0238">DNA-binding</keyword>
<evidence type="ECO:0000313" key="5">
    <source>
        <dbReference type="EMBL" id="MCW8335754.1"/>
    </source>
</evidence>
<feature type="domain" description="Type I restriction modification DNA specificity" evidence="4">
    <location>
        <begin position="199"/>
        <end position="337"/>
    </location>
</feature>
<reference evidence="5" key="1">
    <citation type="submission" date="2022-02" db="EMBL/GenBank/DDBJ databases">
        <title>Vibrio sp. nov., a new bacterium isolated from Bohai sea, China.</title>
        <authorList>
            <person name="Yuan Y."/>
        </authorList>
    </citation>
    <scope>NUCLEOTIDE SEQUENCE</scope>
    <source>
        <strain evidence="5">DBSS07</strain>
    </source>
</reference>
<dbReference type="EC" id="3.1.21.-" evidence="5"/>
<keyword evidence="2" id="KW-0680">Restriction system</keyword>
<gene>
    <name evidence="5" type="ORF">MD483_18245</name>
</gene>
<dbReference type="SUPFAM" id="SSF116734">
    <property type="entry name" value="DNA methylase specificity domain"/>
    <property type="match status" value="2"/>
</dbReference>
<dbReference type="EMBL" id="JAKRRX010000139">
    <property type="protein sequence ID" value="MCW8335754.1"/>
    <property type="molecule type" value="Genomic_DNA"/>
</dbReference>
<evidence type="ECO:0000256" key="3">
    <source>
        <dbReference type="ARBA" id="ARBA00023125"/>
    </source>
</evidence>
<comment type="caution">
    <text evidence="5">The sequence shown here is derived from an EMBL/GenBank/DDBJ whole genome shotgun (WGS) entry which is preliminary data.</text>
</comment>
<keyword evidence="5" id="KW-0378">Hydrolase</keyword>
<dbReference type="Proteomes" id="UP001155586">
    <property type="component" value="Unassembled WGS sequence"/>
</dbReference>
<dbReference type="AlphaFoldDB" id="A0A9X3HTK9"/>
<dbReference type="InterPro" id="IPR052021">
    <property type="entry name" value="Type-I_RS_S_subunit"/>
</dbReference>
<keyword evidence="6" id="KW-1185">Reference proteome</keyword>
<dbReference type="RefSeq" id="WP_265688844.1">
    <property type="nucleotide sequence ID" value="NZ_JAKRRX010000139.1"/>
</dbReference>
<dbReference type="CDD" id="cd17260">
    <property type="entry name" value="RMtype1_S_EcoEI-TRD1-CR1_like"/>
    <property type="match status" value="1"/>
</dbReference>
<dbReference type="Gene3D" id="3.90.220.20">
    <property type="entry name" value="DNA methylase specificity domains"/>
    <property type="match status" value="2"/>
</dbReference>
<dbReference type="InterPro" id="IPR044946">
    <property type="entry name" value="Restrct_endonuc_typeI_TRD_sf"/>
</dbReference>
<comment type="similarity">
    <text evidence="1">Belongs to the type-I restriction system S methylase family.</text>
</comment>
<dbReference type="GO" id="GO:0003677">
    <property type="term" value="F:DNA binding"/>
    <property type="evidence" value="ECO:0007669"/>
    <property type="project" value="UniProtKB-KW"/>
</dbReference>
<dbReference type="GO" id="GO:0009307">
    <property type="term" value="P:DNA restriction-modification system"/>
    <property type="evidence" value="ECO:0007669"/>
    <property type="project" value="UniProtKB-KW"/>
</dbReference>
<evidence type="ECO:0000256" key="1">
    <source>
        <dbReference type="ARBA" id="ARBA00010923"/>
    </source>
</evidence>
<sequence length="372" mass="42137">MSWPLVKLTEVAEVNPRCPKDIDEDQIVSFVAMASASEAGLLLGEEPKVLKDTKKGFTYFERGDVLLAKITPCFENGKTLRPYQIKNQVGFGSTEFHVVRANLDRLDPTYLFYLLWSDAFRFLGTNAMAGAAGQKRVGTPFLKQLEIPLPPLDEQKRIASILDKADAIRQKRKQAIDLADEFLRSVFLEMFGDPLDPNSKVMTLPMTEVFNITTGKLNSNAAVEGGQYPFFTCAKEIFAIDDYAFEQEALLLAGNNAQADYDVKHFSGKFNAYQRTYVLTLKDKQQSYPFYKFALEYQLKNLKRFSKGSNTKYITMEIMERTMLPVPSNTLQHEFVQKYSKKAELLKSYSLQANSLNSNFNSLSQKAFSGQL</sequence>
<accession>A0A9X3HTK9</accession>
<dbReference type="PANTHER" id="PTHR30408">
    <property type="entry name" value="TYPE-1 RESTRICTION ENZYME ECOKI SPECIFICITY PROTEIN"/>
    <property type="match status" value="1"/>
</dbReference>
<name>A0A9X3HTK9_9VIBR</name>
<dbReference type="InterPro" id="IPR000055">
    <property type="entry name" value="Restrct_endonuc_typeI_TRD"/>
</dbReference>
<protein>
    <submittedName>
        <fullName evidence="5">Restriction endonuclease subunit S</fullName>
        <ecNumber evidence="5">3.1.21.-</ecNumber>
    </submittedName>
</protein>
<evidence type="ECO:0000313" key="6">
    <source>
        <dbReference type="Proteomes" id="UP001155586"/>
    </source>
</evidence>
<evidence type="ECO:0000259" key="4">
    <source>
        <dbReference type="Pfam" id="PF01420"/>
    </source>
</evidence>
<dbReference type="GO" id="GO:0004519">
    <property type="term" value="F:endonuclease activity"/>
    <property type="evidence" value="ECO:0007669"/>
    <property type="project" value="UniProtKB-KW"/>
</dbReference>
<feature type="domain" description="Type I restriction modification DNA specificity" evidence="4">
    <location>
        <begin position="3"/>
        <end position="176"/>
    </location>
</feature>